<organism evidence="1 2">
    <name type="scientific">Dunaliella salina</name>
    <name type="common">Green alga</name>
    <name type="synonym">Protococcus salinus</name>
    <dbReference type="NCBI Taxonomy" id="3046"/>
    <lineage>
        <taxon>Eukaryota</taxon>
        <taxon>Viridiplantae</taxon>
        <taxon>Chlorophyta</taxon>
        <taxon>core chlorophytes</taxon>
        <taxon>Chlorophyceae</taxon>
        <taxon>CS clade</taxon>
        <taxon>Chlamydomonadales</taxon>
        <taxon>Dunaliellaceae</taxon>
        <taxon>Dunaliella</taxon>
    </lineage>
</organism>
<name>A0ABQ7FX36_DUNSA</name>
<dbReference type="Proteomes" id="UP000815325">
    <property type="component" value="Unassembled WGS sequence"/>
</dbReference>
<evidence type="ECO:0000313" key="2">
    <source>
        <dbReference type="Proteomes" id="UP000815325"/>
    </source>
</evidence>
<evidence type="ECO:0008006" key="3">
    <source>
        <dbReference type="Google" id="ProtNLM"/>
    </source>
</evidence>
<protein>
    <recommendedName>
        <fullName evidence="3">LAGLIDADG homing endonuclease</fullName>
    </recommendedName>
</protein>
<sequence length="189" mass="21343">MVWLAEKFCDVYQIGNLEPGKASVEDVQAELRKMGVQWVGRYRIVPGKGRTLQHIFSVPGKIKRCNAKALAEALRLKLLPGCTGISVRRSATSGEIHERGMLWLATNILKSPRYGRLFGETNDLEEVSKELANKGVWCSPSKNTSFGYTYFIWQFRIKGRPGKLYSKGGVMQELFPEDFPEDEPEDDLA</sequence>
<evidence type="ECO:0000313" key="1">
    <source>
        <dbReference type="EMBL" id="KAF5826913.1"/>
    </source>
</evidence>
<proteinExistence type="predicted"/>
<keyword evidence="2" id="KW-1185">Reference proteome</keyword>
<gene>
    <name evidence="1" type="ORF">DUNSADRAFT_1764</name>
</gene>
<dbReference type="EMBL" id="MU070660">
    <property type="protein sequence ID" value="KAF5826913.1"/>
    <property type="molecule type" value="Genomic_DNA"/>
</dbReference>
<comment type="caution">
    <text evidence="1">The sequence shown here is derived from an EMBL/GenBank/DDBJ whole genome shotgun (WGS) entry which is preliminary data.</text>
</comment>
<reference evidence="1" key="1">
    <citation type="submission" date="2017-08" db="EMBL/GenBank/DDBJ databases">
        <authorList>
            <person name="Polle J.E."/>
            <person name="Barry K."/>
            <person name="Cushman J."/>
            <person name="Schmutz J."/>
            <person name="Tran D."/>
            <person name="Hathwaick L.T."/>
            <person name="Yim W.C."/>
            <person name="Jenkins J."/>
            <person name="Mckie-Krisberg Z.M."/>
            <person name="Prochnik S."/>
            <person name="Lindquist E."/>
            <person name="Dockter R.B."/>
            <person name="Adam C."/>
            <person name="Molina H."/>
            <person name="Bunkerborg J."/>
            <person name="Jin E."/>
            <person name="Buchheim M."/>
            <person name="Magnuson J."/>
        </authorList>
    </citation>
    <scope>NUCLEOTIDE SEQUENCE</scope>
    <source>
        <strain evidence="1">CCAP 19/18</strain>
    </source>
</reference>
<accession>A0ABQ7FX36</accession>